<organism evidence="2 3">
    <name type="scientific">Alcanivorax nanhaiticus</name>
    <dbReference type="NCBI Taxonomy" id="1177154"/>
    <lineage>
        <taxon>Bacteria</taxon>
        <taxon>Pseudomonadati</taxon>
        <taxon>Pseudomonadota</taxon>
        <taxon>Gammaproteobacteria</taxon>
        <taxon>Oceanospirillales</taxon>
        <taxon>Alcanivoracaceae</taxon>
        <taxon>Alcanivorax</taxon>
    </lineage>
</organism>
<name>A0A095SK86_9GAMM</name>
<dbReference type="CDD" id="cd04332">
    <property type="entry name" value="YbaK_like"/>
    <property type="match status" value="1"/>
</dbReference>
<evidence type="ECO:0000313" key="2">
    <source>
        <dbReference type="EMBL" id="KGD64997.1"/>
    </source>
</evidence>
<dbReference type="Proteomes" id="UP000029444">
    <property type="component" value="Unassembled WGS sequence"/>
</dbReference>
<dbReference type="InterPro" id="IPR036754">
    <property type="entry name" value="YbaK/aa-tRNA-synt-asso_dom_sf"/>
</dbReference>
<reference evidence="2 3" key="1">
    <citation type="submission" date="2012-09" db="EMBL/GenBank/DDBJ databases">
        <title>Genome Sequence of alkane-degrading Bacterium Alcanivorax sp. 19-m-6.</title>
        <authorList>
            <person name="Lai Q."/>
            <person name="Shao Z."/>
        </authorList>
    </citation>
    <scope>NUCLEOTIDE SEQUENCE [LARGE SCALE GENOMIC DNA]</scope>
    <source>
        <strain evidence="2 3">19-m-6</strain>
    </source>
</reference>
<gene>
    <name evidence="2" type="ORF">Y5S_01905</name>
</gene>
<evidence type="ECO:0000313" key="3">
    <source>
        <dbReference type="Proteomes" id="UP000029444"/>
    </source>
</evidence>
<dbReference type="eggNOG" id="COG2606">
    <property type="taxonomic scope" value="Bacteria"/>
</dbReference>
<feature type="domain" description="YbaK/aminoacyl-tRNA synthetase-associated" evidence="1">
    <location>
        <begin position="22"/>
        <end position="142"/>
    </location>
</feature>
<dbReference type="GO" id="GO:0002161">
    <property type="term" value="F:aminoacyl-tRNA deacylase activity"/>
    <property type="evidence" value="ECO:0007669"/>
    <property type="project" value="InterPro"/>
</dbReference>
<dbReference type="AlphaFoldDB" id="A0A095SK86"/>
<dbReference type="SUPFAM" id="SSF55826">
    <property type="entry name" value="YbaK/ProRS associated domain"/>
    <property type="match status" value="1"/>
</dbReference>
<dbReference type="OrthoDB" id="9786549at2"/>
<dbReference type="Gene3D" id="3.90.960.10">
    <property type="entry name" value="YbaK/aminoacyl-tRNA synthetase-associated domain"/>
    <property type="match status" value="1"/>
</dbReference>
<dbReference type="RefSeq" id="WP_035232504.1">
    <property type="nucleotide sequence ID" value="NZ_ARXV01000006.1"/>
</dbReference>
<dbReference type="EMBL" id="ARXV01000006">
    <property type="protein sequence ID" value="KGD64997.1"/>
    <property type="molecule type" value="Genomic_DNA"/>
</dbReference>
<dbReference type="Pfam" id="PF04073">
    <property type="entry name" value="tRNA_edit"/>
    <property type="match status" value="1"/>
</dbReference>
<evidence type="ECO:0000259" key="1">
    <source>
        <dbReference type="Pfam" id="PF04073"/>
    </source>
</evidence>
<dbReference type="PATRIC" id="fig|1177154.3.peg.1938"/>
<accession>A0A095SK86</accession>
<protein>
    <recommendedName>
        <fullName evidence="1">YbaK/aminoacyl-tRNA synthetase-associated domain-containing protein</fullName>
    </recommendedName>
</protein>
<keyword evidence="3" id="KW-1185">Reference proteome</keyword>
<comment type="caution">
    <text evidence="2">The sequence shown here is derived from an EMBL/GenBank/DDBJ whole genome shotgun (WGS) entry which is preliminary data.</text>
</comment>
<sequence length="155" mass="17205">MATRALTEYLDNNDIYYHCYNHSPAVTAAEVAQSSHIPGRHMAKTVIVDVDGSLAMAVLPADQYMDPEKLRQALHADHVRLASESEFKDRFPFCETGGEPPFGNLYGMDVYVDDTLVSQDWIAFNAGSHTEVIKMGMGDFLRLSQASTCSFAMLH</sequence>
<proteinExistence type="predicted"/>
<dbReference type="InterPro" id="IPR007214">
    <property type="entry name" value="YbaK/aa-tRNA-synth-assoc-dom"/>
</dbReference>